<dbReference type="Gene3D" id="3.30.1240.10">
    <property type="match status" value="1"/>
</dbReference>
<dbReference type="Pfam" id="PF08282">
    <property type="entry name" value="Hydrolase_3"/>
    <property type="match status" value="1"/>
</dbReference>
<sequence length="281" mass="32191">MILKDNFKVIITDLDGTLLNSNHKISSYTKTVFQELHRLNFIIIVATGRHHLDAKPLVSGLDVPLYLVTSNGARIHYPENELIFSFDMESDTVKSILSLEIDDEITTVLFKENVWQTNKNNEKLNEFQPEVNYHPELVDFKTLVDFSAIKVFFTHHDHQKLLVLRNQILEKHAGTFNHAFSLPFCLEFMDKEVDKSYAIAKILEIEKTTFEQSVSFGDGFNDEKMLKATGKSLIMANAPHSLKNQLPHLEIILSNNEDGVAKYLSENIILKCKKLNQKTTN</sequence>
<evidence type="ECO:0000256" key="4">
    <source>
        <dbReference type="ARBA" id="ARBA00022842"/>
    </source>
</evidence>
<dbReference type="InterPro" id="IPR023214">
    <property type="entry name" value="HAD_sf"/>
</dbReference>
<evidence type="ECO:0008006" key="8">
    <source>
        <dbReference type="Google" id="ProtNLM"/>
    </source>
</evidence>
<dbReference type="OrthoDB" id="9814970at2"/>
<comment type="cofactor">
    <cofactor evidence="1">
        <name>Mg(2+)</name>
        <dbReference type="ChEBI" id="CHEBI:18420"/>
    </cofactor>
</comment>
<dbReference type="STRING" id="271157.SAMN05444396_111103"/>
<evidence type="ECO:0000256" key="5">
    <source>
        <dbReference type="ARBA" id="ARBA00034778"/>
    </source>
</evidence>
<dbReference type="InterPro" id="IPR000150">
    <property type="entry name" value="Cof"/>
</dbReference>
<dbReference type="SFLD" id="SFLDG01140">
    <property type="entry name" value="C2.B:_Phosphomannomutase_and_P"/>
    <property type="match status" value="1"/>
</dbReference>
<evidence type="ECO:0000256" key="3">
    <source>
        <dbReference type="ARBA" id="ARBA00022801"/>
    </source>
</evidence>
<name>A0A1M5JMB9_9FLAO</name>
<organism evidence="6 7">
    <name type="scientific">Flavobacterium segetis</name>
    <dbReference type="NCBI Taxonomy" id="271157"/>
    <lineage>
        <taxon>Bacteria</taxon>
        <taxon>Pseudomonadati</taxon>
        <taxon>Bacteroidota</taxon>
        <taxon>Flavobacteriia</taxon>
        <taxon>Flavobacteriales</taxon>
        <taxon>Flavobacteriaceae</taxon>
        <taxon>Flavobacterium</taxon>
    </lineage>
</organism>
<proteinExistence type="inferred from homology"/>
<gene>
    <name evidence="6" type="ORF">SAMN05444396_111103</name>
</gene>
<dbReference type="NCBIfam" id="TIGR01484">
    <property type="entry name" value="HAD-SF-IIB"/>
    <property type="match status" value="1"/>
</dbReference>
<keyword evidence="2" id="KW-0479">Metal-binding</keyword>
<evidence type="ECO:0000256" key="2">
    <source>
        <dbReference type="ARBA" id="ARBA00022723"/>
    </source>
</evidence>
<dbReference type="CDD" id="cd07516">
    <property type="entry name" value="HAD_Pase"/>
    <property type="match status" value="1"/>
</dbReference>
<keyword evidence="7" id="KW-1185">Reference proteome</keyword>
<keyword evidence="4" id="KW-0460">Magnesium</keyword>
<accession>A0A1M5JMB9</accession>
<dbReference type="InterPro" id="IPR036412">
    <property type="entry name" value="HAD-like_sf"/>
</dbReference>
<dbReference type="InterPro" id="IPR006379">
    <property type="entry name" value="HAD-SF_hydro_IIB"/>
</dbReference>
<dbReference type="SFLD" id="SFLDS00003">
    <property type="entry name" value="Haloacid_Dehalogenase"/>
    <property type="match status" value="1"/>
</dbReference>
<evidence type="ECO:0000313" key="7">
    <source>
        <dbReference type="Proteomes" id="UP000184036"/>
    </source>
</evidence>
<dbReference type="EMBL" id="FQWE01000011">
    <property type="protein sequence ID" value="SHG41658.1"/>
    <property type="molecule type" value="Genomic_DNA"/>
</dbReference>
<dbReference type="PANTHER" id="PTHR47267">
    <property type="match status" value="1"/>
</dbReference>
<dbReference type="PANTHER" id="PTHR47267:SF4">
    <property type="entry name" value="PYRIDOXAL PHOSPHATE PHOSPHATASE YIGL"/>
    <property type="match status" value="1"/>
</dbReference>
<keyword evidence="3" id="KW-0378">Hydrolase</keyword>
<dbReference type="SUPFAM" id="SSF56784">
    <property type="entry name" value="HAD-like"/>
    <property type="match status" value="1"/>
</dbReference>
<dbReference type="PROSITE" id="PS01228">
    <property type="entry name" value="COF_1"/>
    <property type="match status" value="1"/>
</dbReference>
<comment type="similarity">
    <text evidence="5">Belongs to the HAD-like hydrolase superfamily. Cof family.</text>
</comment>
<dbReference type="GO" id="GO:0046872">
    <property type="term" value="F:metal ion binding"/>
    <property type="evidence" value="ECO:0007669"/>
    <property type="project" value="UniProtKB-KW"/>
</dbReference>
<evidence type="ECO:0000256" key="1">
    <source>
        <dbReference type="ARBA" id="ARBA00001946"/>
    </source>
</evidence>
<evidence type="ECO:0000313" key="6">
    <source>
        <dbReference type="EMBL" id="SHG41658.1"/>
    </source>
</evidence>
<dbReference type="RefSeq" id="WP_072993637.1">
    <property type="nucleotide sequence ID" value="NZ_FQWE01000011.1"/>
</dbReference>
<protein>
    <recommendedName>
        <fullName evidence="8">Cof subfamily of IIB subfamily of haloacid dehalogenase superfamily/HAD-superfamily hydrolase, subfamily IIB</fullName>
    </recommendedName>
</protein>
<dbReference type="NCBIfam" id="TIGR00099">
    <property type="entry name" value="Cof-subfamily"/>
    <property type="match status" value="1"/>
</dbReference>
<dbReference type="Gene3D" id="3.40.50.1000">
    <property type="entry name" value="HAD superfamily/HAD-like"/>
    <property type="match status" value="1"/>
</dbReference>
<dbReference type="Proteomes" id="UP000184036">
    <property type="component" value="Unassembled WGS sequence"/>
</dbReference>
<dbReference type="AlphaFoldDB" id="A0A1M5JMB9"/>
<dbReference type="GO" id="GO:0016791">
    <property type="term" value="F:phosphatase activity"/>
    <property type="evidence" value="ECO:0007669"/>
    <property type="project" value="UniProtKB-ARBA"/>
</dbReference>
<reference evidence="7" key="1">
    <citation type="submission" date="2016-11" db="EMBL/GenBank/DDBJ databases">
        <authorList>
            <person name="Varghese N."/>
            <person name="Submissions S."/>
        </authorList>
    </citation>
    <scope>NUCLEOTIDE SEQUENCE [LARGE SCALE GENOMIC DNA]</scope>
    <source>
        <strain evidence="7">DSM 19741</strain>
    </source>
</reference>